<feature type="region of interest" description="Disordered" evidence="5">
    <location>
        <begin position="523"/>
        <end position="656"/>
    </location>
</feature>
<sequence>MGFDNECILSIQSLPGEYFCPVCRTLIYPSEALQSQCTHLYCKPCLDYVVATTKACPYDGYLVTETDSKPLMESNKSLAETIGKVAVHCLYHKSGCQWQGILSACITHGTTCAYGNSPVVCNRCGTQIVHRQVQEHAQLCLGLQSQTQQTDGNQAQSSVVTTQAVTQDPSLVASSGSAAAAATILPSATQATAVTASAAATGGPGATTATTAAVPPSVAASAAASQTSTAEQWYQQQQLQYSQYYQQQYPGYNPYMQQYQQYGQYPQVYQQYTQPQMQVASQNVAQGSVQPASYVQPQVQPLQAQYVMQSQPQNQPQLQPLTGHPQSQQHPVQPQHQNQPHLPHLQAPAGQSQPQQPPPVQSAPQVPQAQPQSRVSFQLPVSQAQPTAHPPAPTQVGNQQLGIPSAQSTPLQVQPYVQAQHPQHVQLQALPPQKNLQPQMQLNTQIQQQSYPQPQAYAQPMPHVQPQITSYLQQQMPQEAPYHQQGLASQHPTPMRPPMPGQQPAMLPPQAVPQYQQNIGYHAQRPPMHSSIPSQIPQQGLPSHPYVSSQGGQSLQQGMPSSQQQHSQPSQPHGQPYTQQNIPGHGYAGHPVQTSAGKPTSHVAPSQQFQHQASVPVNDLQWPRTSDSVGLTSQSHGAGQPTGQGSLTSENCASKSGKPEVIKNAAADTPVSEIKNGGAESAVMRLTILGDENMNREHNDFGNVKKRCTNWHCIGQHRWFSCEG</sequence>
<evidence type="ECO:0000256" key="2">
    <source>
        <dbReference type="ARBA" id="ARBA00022771"/>
    </source>
</evidence>
<feature type="region of interest" description="Disordered" evidence="5">
    <location>
        <begin position="477"/>
        <end position="508"/>
    </location>
</feature>
<keyword evidence="1" id="KW-0479">Metal-binding</keyword>
<feature type="compositionally biased region" description="Polar residues" evidence="5">
    <location>
        <begin position="592"/>
        <end position="615"/>
    </location>
</feature>
<reference evidence="7" key="2">
    <citation type="journal article" date="2015" name="Data Brief">
        <title>Shoot transcriptome of the giant reed, Arundo donax.</title>
        <authorList>
            <person name="Barrero R.A."/>
            <person name="Guerrero F.D."/>
            <person name="Moolhuijzen P."/>
            <person name="Goolsby J.A."/>
            <person name="Tidwell J."/>
            <person name="Bellgard S.E."/>
            <person name="Bellgard M.I."/>
        </authorList>
    </citation>
    <scope>NUCLEOTIDE SEQUENCE</scope>
    <source>
        <tissue evidence="7">Shoot tissue taken approximately 20 cm above the soil surface</tissue>
    </source>
</reference>
<evidence type="ECO:0000259" key="6">
    <source>
        <dbReference type="PROSITE" id="PS50089"/>
    </source>
</evidence>
<name>A0A0A9DH11_ARUDO</name>
<evidence type="ECO:0000256" key="3">
    <source>
        <dbReference type="ARBA" id="ARBA00022833"/>
    </source>
</evidence>
<protein>
    <recommendedName>
        <fullName evidence="6">RING-type domain-containing protein</fullName>
    </recommendedName>
</protein>
<feature type="compositionally biased region" description="Low complexity" evidence="5">
    <location>
        <begin position="548"/>
        <end position="576"/>
    </location>
</feature>
<dbReference type="EMBL" id="GBRH01210026">
    <property type="protein sequence ID" value="JAD87869.1"/>
    <property type="molecule type" value="Transcribed_RNA"/>
</dbReference>
<dbReference type="PANTHER" id="PTHR37393:SF1">
    <property type="entry name" value="AT-RICH INTERACTIVE DOMAIN-CONTAINING PROTEIN 1A-LIKE"/>
    <property type="match status" value="1"/>
</dbReference>
<evidence type="ECO:0000313" key="7">
    <source>
        <dbReference type="EMBL" id="JAD87869.1"/>
    </source>
</evidence>
<feature type="domain" description="RING-type" evidence="6">
    <location>
        <begin position="20"/>
        <end position="59"/>
    </location>
</feature>
<dbReference type="SUPFAM" id="SSF57850">
    <property type="entry name" value="RING/U-box"/>
    <property type="match status" value="1"/>
</dbReference>
<proteinExistence type="predicted"/>
<dbReference type="AlphaFoldDB" id="A0A0A9DH11"/>
<evidence type="ECO:0000256" key="4">
    <source>
        <dbReference type="PROSITE-ProRule" id="PRU00175"/>
    </source>
</evidence>
<dbReference type="InterPro" id="IPR013083">
    <property type="entry name" value="Znf_RING/FYVE/PHD"/>
</dbReference>
<organism evidence="7">
    <name type="scientific">Arundo donax</name>
    <name type="common">Giant reed</name>
    <name type="synonym">Donax arundinaceus</name>
    <dbReference type="NCBI Taxonomy" id="35708"/>
    <lineage>
        <taxon>Eukaryota</taxon>
        <taxon>Viridiplantae</taxon>
        <taxon>Streptophyta</taxon>
        <taxon>Embryophyta</taxon>
        <taxon>Tracheophyta</taxon>
        <taxon>Spermatophyta</taxon>
        <taxon>Magnoliopsida</taxon>
        <taxon>Liliopsida</taxon>
        <taxon>Poales</taxon>
        <taxon>Poaceae</taxon>
        <taxon>PACMAD clade</taxon>
        <taxon>Arundinoideae</taxon>
        <taxon>Arundineae</taxon>
        <taxon>Arundo</taxon>
    </lineage>
</organism>
<dbReference type="InterPro" id="IPR001841">
    <property type="entry name" value="Znf_RING"/>
</dbReference>
<keyword evidence="2 4" id="KW-0863">Zinc-finger</keyword>
<feature type="compositionally biased region" description="Polar residues" evidence="5">
    <location>
        <begin position="531"/>
        <end position="541"/>
    </location>
</feature>
<evidence type="ECO:0000256" key="1">
    <source>
        <dbReference type="ARBA" id="ARBA00022723"/>
    </source>
</evidence>
<feature type="compositionally biased region" description="Low complexity" evidence="5">
    <location>
        <begin position="307"/>
        <end position="354"/>
    </location>
</feature>
<feature type="compositionally biased region" description="Polar residues" evidence="5">
    <location>
        <begin position="623"/>
        <end position="654"/>
    </location>
</feature>
<feature type="compositionally biased region" description="Pro residues" evidence="5">
    <location>
        <begin position="494"/>
        <end position="508"/>
    </location>
</feature>
<dbReference type="SUPFAM" id="SSF49599">
    <property type="entry name" value="TRAF domain-like"/>
    <property type="match status" value="1"/>
</dbReference>
<dbReference type="PROSITE" id="PS50089">
    <property type="entry name" value="ZF_RING_2"/>
    <property type="match status" value="1"/>
</dbReference>
<reference evidence="7" key="1">
    <citation type="submission" date="2014-09" db="EMBL/GenBank/DDBJ databases">
        <authorList>
            <person name="Magalhaes I.L.F."/>
            <person name="Oliveira U."/>
            <person name="Santos F.R."/>
            <person name="Vidigal T.H.D.A."/>
            <person name="Brescovit A.D."/>
            <person name="Santos A.J."/>
        </authorList>
    </citation>
    <scope>NUCLEOTIDE SEQUENCE</scope>
    <source>
        <tissue evidence="7">Shoot tissue taken approximately 20 cm above the soil surface</tissue>
    </source>
</reference>
<dbReference type="InterPro" id="IPR017907">
    <property type="entry name" value="Znf_RING_CS"/>
</dbReference>
<feature type="compositionally biased region" description="Low complexity" evidence="5">
    <location>
        <begin position="362"/>
        <end position="376"/>
    </location>
</feature>
<dbReference type="PANTHER" id="PTHR37393">
    <property type="entry name" value="AT-RICH INTERACTIVE DOMAIN-CONTAINING PROTEIN 1A-LIKE"/>
    <property type="match status" value="1"/>
</dbReference>
<dbReference type="GO" id="GO:0008270">
    <property type="term" value="F:zinc ion binding"/>
    <property type="evidence" value="ECO:0007669"/>
    <property type="project" value="UniProtKB-KW"/>
</dbReference>
<dbReference type="PROSITE" id="PS00518">
    <property type="entry name" value="ZF_RING_1"/>
    <property type="match status" value="1"/>
</dbReference>
<dbReference type="Gene3D" id="3.30.40.10">
    <property type="entry name" value="Zinc/RING finger domain, C3HC4 (zinc finger)"/>
    <property type="match status" value="1"/>
</dbReference>
<keyword evidence="3" id="KW-0862">Zinc</keyword>
<accession>A0A0A9DH11</accession>
<feature type="region of interest" description="Disordered" evidence="5">
    <location>
        <begin position="307"/>
        <end position="402"/>
    </location>
</feature>
<evidence type="ECO:0000256" key="5">
    <source>
        <dbReference type="SAM" id="MobiDB-lite"/>
    </source>
</evidence>